<gene>
    <name evidence="1" type="ORF">CHARACLAT_000912</name>
</gene>
<organism evidence="1 2">
    <name type="scientific">Characodon lateralis</name>
    <dbReference type="NCBI Taxonomy" id="208331"/>
    <lineage>
        <taxon>Eukaryota</taxon>
        <taxon>Metazoa</taxon>
        <taxon>Chordata</taxon>
        <taxon>Craniata</taxon>
        <taxon>Vertebrata</taxon>
        <taxon>Euteleostomi</taxon>
        <taxon>Actinopterygii</taxon>
        <taxon>Neopterygii</taxon>
        <taxon>Teleostei</taxon>
        <taxon>Neoteleostei</taxon>
        <taxon>Acanthomorphata</taxon>
        <taxon>Ovalentaria</taxon>
        <taxon>Atherinomorphae</taxon>
        <taxon>Cyprinodontiformes</taxon>
        <taxon>Goodeidae</taxon>
        <taxon>Characodon</taxon>
    </lineage>
</organism>
<accession>A0ABU7E5Y3</accession>
<sequence length="105" mass="11832">MKQLKAEVTLAGGNRQADLNHGRTRLTFSTEKVTWTAQYSACSDPVDMLQERFRAFLGQETCRLHHVSALRSKSSSHEAPSSVLTLEMLPHQTRLNNKAIFTSFL</sequence>
<keyword evidence="2" id="KW-1185">Reference proteome</keyword>
<dbReference type="Proteomes" id="UP001352852">
    <property type="component" value="Unassembled WGS sequence"/>
</dbReference>
<protein>
    <submittedName>
        <fullName evidence="1">Uncharacterized protein</fullName>
    </submittedName>
</protein>
<reference evidence="1 2" key="1">
    <citation type="submission" date="2021-06" db="EMBL/GenBank/DDBJ databases">
        <authorList>
            <person name="Palmer J.M."/>
        </authorList>
    </citation>
    <scope>NUCLEOTIDE SEQUENCE [LARGE SCALE GENOMIC DNA]</scope>
    <source>
        <strain evidence="1 2">CL_MEX2019</strain>
        <tissue evidence="1">Muscle</tissue>
    </source>
</reference>
<proteinExistence type="predicted"/>
<evidence type="ECO:0000313" key="2">
    <source>
        <dbReference type="Proteomes" id="UP001352852"/>
    </source>
</evidence>
<comment type="caution">
    <text evidence="1">The sequence shown here is derived from an EMBL/GenBank/DDBJ whole genome shotgun (WGS) entry which is preliminary data.</text>
</comment>
<name>A0ABU7E5Y3_9TELE</name>
<dbReference type="EMBL" id="JAHUTJ010049216">
    <property type="protein sequence ID" value="MED6282668.1"/>
    <property type="molecule type" value="Genomic_DNA"/>
</dbReference>
<evidence type="ECO:0000313" key="1">
    <source>
        <dbReference type="EMBL" id="MED6282668.1"/>
    </source>
</evidence>